<organism evidence="3">
    <name type="scientific">Desulfovibrio sp. U5L</name>
    <dbReference type="NCBI Taxonomy" id="596152"/>
    <lineage>
        <taxon>Bacteria</taxon>
        <taxon>Pseudomonadati</taxon>
        <taxon>Thermodesulfobacteriota</taxon>
        <taxon>Desulfovibrionia</taxon>
        <taxon>Desulfovibrionales</taxon>
        <taxon>Desulfovibrionaceae</taxon>
        <taxon>Desulfovibrio</taxon>
    </lineage>
</organism>
<accession>I2Q3Y5</accession>
<dbReference type="EMBL" id="JH600068">
    <property type="protein sequence ID" value="EIG54491.1"/>
    <property type="molecule type" value="Genomic_DNA"/>
</dbReference>
<name>I2Q3Y5_9BACT</name>
<protein>
    <submittedName>
        <fullName evidence="3">Glycosyltransferase</fullName>
    </submittedName>
</protein>
<reference evidence="3" key="1">
    <citation type="submission" date="2011-11" db="EMBL/GenBank/DDBJ databases">
        <title>Improved High-Quality Draft sequence of Desulfovibrio sp. U5L.</title>
        <authorList>
            <consortium name="US DOE Joint Genome Institute"/>
            <person name="Lucas S."/>
            <person name="Han J."/>
            <person name="Lapidus A."/>
            <person name="Cheng J.-F."/>
            <person name="Goodwin L."/>
            <person name="Pitluck S."/>
            <person name="Peters L."/>
            <person name="Ovchinnikova G."/>
            <person name="Held B."/>
            <person name="Detter J.C."/>
            <person name="Han C."/>
            <person name="Tapia R."/>
            <person name="Land M."/>
            <person name="Hauser L."/>
            <person name="Kyrpides N."/>
            <person name="Ivanova N."/>
            <person name="Pagani I."/>
            <person name="Gabster J."/>
            <person name="Walker C."/>
            <person name="Stolyar S."/>
            <person name="Stahl D."/>
            <person name="Arkin A."/>
            <person name="Dehal P."/>
            <person name="Hazen T."/>
            <person name="Woyke T."/>
        </authorList>
    </citation>
    <scope>NUCLEOTIDE SEQUENCE [LARGE SCALE GENOMIC DNA]</scope>
    <source>
        <strain evidence="3">U5L</strain>
    </source>
</reference>
<feature type="domain" description="Glycosyltransferase subfamily 4-like N-terminal" evidence="2">
    <location>
        <begin position="87"/>
        <end position="215"/>
    </location>
</feature>
<dbReference type="HOGENOM" id="CLU_009583_14_2_7"/>
<dbReference type="InterPro" id="IPR028098">
    <property type="entry name" value="Glyco_trans_4-like_N"/>
</dbReference>
<dbReference type="SUPFAM" id="SSF53756">
    <property type="entry name" value="UDP-Glycosyltransferase/glycogen phosphorylase"/>
    <property type="match status" value="1"/>
</dbReference>
<feature type="domain" description="Glycosyl transferase family 1" evidence="1">
    <location>
        <begin position="228"/>
        <end position="389"/>
    </location>
</feature>
<evidence type="ECO:0000259" key="1">
    <source>
        <dbReference type="Pfam" id="PF00534"/>
    </source>
</evidence>
<dbReference type="eggNOG" id="COG0438">
    <property type="taxonomic scope" value="Bacteria"/>
</dbReference>
<dbReference type="CDD" id="cd03801">
    <property type="entry name" value="GT4_PimA-like"/>
    <property type="match status" value="1"/>
</dbReference>
<dbReference type="OrthoDB" id="267270at2"/>
<dbReference type="STRING" id="596152.DesU5LDRAFT_2848"/>
<dbReference type="AlphaFoldDB" id="I2Q3Y5"/>
<dbReference type="InterPro" id="IPR001296">
    <property type="entry name" value="Glyco_trans_1"/>
</dbReference>
<evidence type="ECO:0000313" key="3">
    <source>
        <dbReference type="EMBL" id="EIG54491.1"/>
    </source>
</evidence>
<keyword evidence="3" id="KW-0808">Transferase</keyword>
<gene>
    <name evidence="3" type="ORF">DesU5LDRAFT_2848</name>
</gene>
<dbReference type="PANTHER" id="PTHR12526">
    <property type="entry name" value="GLYCOSYLTRANSFERASE"/>
    <property type="match status" value="1"/>
</dbReference>
<dbReference type="Gene3D" id="3.40.50.2000">
    <property type="entry name" value="Glycogen Phosphorylase B"/>
    <property type="match status" value="2"/>
</dbReference>
<dbReference type="Pfam" id="PF13439">
    <property type="entry name" value="Glyco_transf_4"/>
    <property type="match status" value="1"/>
</dbReference>
<evidence type="ECO:0000259" key="2">
    <source>
        <dbReference type="Pfam" id="PF13439"/>
    </source>
</evidence>
<sequence>MAVADKAPVLVMVLKGYPRISETFISNEILLLESLGFKVRIVSMRDPREKLRHASIYRIRADVVYLPEYIRPALGELVYENVRAALAAPAGYLRAAALAARHFLRTRKSATIKHLLQAGFLCRRALAPGEPAHLHAHFAHSPTSVALYAGLISGLPVSFTGHAKDVWTQAPEKLAEKIGRAAFVVTCTRANAAYLRRLAPNGTPVHAVYHGIDLALFDGGGGRERPVSPYRLLTVARLTAKKGLDTVLDALGLLVGQGLDVSWDLVGEGEEREGLAARAEALGLAGRVRFHGAMPHEEVLALYRQADVFALACRVLPNGDRDGVPNVVVEAMAMGLPVAATDVSALPELVRDEETGLVCRPDDPAALAGNIARLLADGKLRDRMVAAARAAVARDFDNAANTRRLAEVFARHAGRPAGTFALVREAV</sequence>
<proteinExistence type="predicted"/>
<dbReference type="Pfam" id="PF00534">
    <property type="entry name" value="Glycos_transf_1"/>
    <property type="match status" value="1"/>
</dbReference>
<dbReference type="GO" id="GO:0016757">
    <property type="term" value="F:glycosyltransferase activity"/>
    <property type="evidence" value="ECO:0007669"/>
    <property type="project" value="InterPro"/>
</dbReference>